<dbReference type="EMBL" id="OW152814">
    <property type="protein sequence ID" value="CAH2050140.1"/>
    <property type="molecule type" value="Genomic_DNA"/>
</dbReference>
<gene>
    <name evidence="1" type="ORF">IPOD504_LOCUS7259</name>
</gene>
<protein>
    <submittedName>
        <fullName evidence="1">Uncharacterized protein</fullName>
    </submittedName>
</protein>
<feature type="non-terminal residue" evidence="1">
    <location>
        <position position="1"/>
    </location>
</feature>
<dbReference type="Proteomes" id="UP000837857">
    <property type="component" value="Chromosome 2"/>
</dbReference>
<name>A0ABN8I7N1_9NEOP</name>
<evidence type="ECO:0000313" key="1">
    <source>
        <dbReference type="EMBL" id="CAH2050140.1"/>
    </source>
</evidence>
<evidence type="ECO:0000313" key="2">
    <source>
        <dbReference type="Proteomes" id="UP000837857"/>
    </source>
</evidence>
<proteinExistence type="predicted"/>
<accession>A0ABN8I7N1</accession>
<keyword evidence="2" id="KW-1185">Reference proteome</keyword>
<sequence>MHEFAEGRSTRAGGATSTNVRAVVLTRRPHAANGTINADEMVELSFDRQHRQLGTFQHHFYTAPAKLGHFKYEHWSRYSLMEFSKTYYVIKYQ</sequence>
<reference evidence="1" key="1">
    <citation type="submission" date="2022-03" db="EMBL/GenBank/DDBJ databases">
        <authorList>
            <person name="Martin H S."/>
        </authorList>
    </citation>
    <scope>NUCLEOTIDE SEQUENCE</scope>
</reference>
<organism evidence="1 2">
    <name type="scientific">Iphiclides podalirius</name>
    <name type="common">scarce swallowtail</name>
    <dbReference type="NCBI Taxonomy" id="110791"/>
    <lineage>
        <taxon>Eukaryota</taxon>
        <taxon>Metazoa</taxon>
        <taxon>Ecdysozoa</taxon>
        <taxon>Arthropoda</taxon>
        <taxon>Hexapoda</taxon>
        <taxon>Insecta</taxon>
        <taxon>Pterygota</taxon>
        <taxon>Neoptera</taxon>
        <taxon>Endopterygota</taxon>
        <taxon>Lepidoptera</taxon>
        <taxon>Glossata</taxon>
        <taxon>Ditrysia</taxon>
        <taxon>Papilionoidea</taxon>
        <taxon>Papilionidae</taxon>
        <taxon>Papilioninae</taxon>
        <taxon>Iphiclides</taxon>
    </lineage>
</organism>